<keyword evidence="2" id="KW-1185">Reference proteome</keyword>
<name>A0A2H4PRG7_9CAUD</name>
<dbReference type="Proteomes" id="UP000241842">
    <property type="component" value="Segment"/>
</dbReference>
<evidence type="ECO:0000313" key="2">
    <source>
        <dbReference type="Proteomes" id="UP000241842"/>
    </source>
</evidence>
<reference evidence="2" key="1">
    <citation type="submission" date="2017-10" db="EMBL/GenBank/DDBJ databases">
        <title>Isolation and characterization of a group of new proteus bacteriophages.</title>
        <authorList>
            <person name="Kozlova Y.N."/>
            <person name="Morozova V.V."/>
            <person name="Babkin I.V."/>
            <person name="Tikunova N.V."/>
            <person name="Bokovaya O.V."/>
            <person name="Shedko E.D."/>
        </authorList>
    </citation>
    <scope>NUCLEOTIDE SEQUENCE [LARGE SCALE GENOMIC DNA]</scope>
</reference>
<sequence length="125" mass="13936">MTVEAWEQMKQMFLDSGRPPPPEDSRPIEFESLDTECKLAFMIFNRLRDTYVPGQMPQYNGKDLSGLPVLFEIYGITDNVEKEEILNLITILDGAAVKTSADSIKKAIKRSSSKTGVGNVPTVPK</sequence>
<dbReference type="KEGG" id="vg:40097235"/>
<dbReference type="OrthoDB" id="15571at10239"/>
<accession>A0A2H4PRG7</accession>
<evidence type="ECO:0000313" key="1">
    <source>
        <dbReference type="EMBL" id="ATW69898.1"/>
    </source>
</evidence>
<dbReference type="GeneID" id="40097235"/>
<organism evidence="1 2">
    <name type="scientific">Proteus phage PM135</name>
    <dbReference type="NCBI Taxonomy" id="2048008"/>
    <lineage>
        <taxon>Viruses</taxon>
        <taxon>Duplodnaviria</taxon>
        <taxon>Heunggongvirae</taxon>
        <taxon>Uroviricota</taxon>
        <taxon>Caudoviricetes</taxon>
        <taxon>Demerecviridae</taxon>
        <taxon>Novosibvirus</taxon>
        <taxon>Novosibvirus PM135</taxon>
    </lineage>
</organism>
<dbReference type="EMBL" id="MG030347">
    <property type="protein sequence ID" value="ATW69898.1"/>
    <property type="molecule type" value="Genomic_DNA"/>
</dbReference>
<protein>
    <submittedName>
        <fullName evidence="1">Putative tape measure chaperone</fullName>
    </submittedName>
</protein>
<proteinExistence type="predicted"/>
<dbReference type="RefSeq" id="YP_009620582.1">
    <property type="nucleotide sequence ID" value="NC_042090.1"/>
</dbReference>